<evidence type="ECO:0000256" key="5">
    <source>
        <dbReference type="ARBA" id="ARBA00023277"/>
    </source>
</evidence>
<name>A0ABS0IEV1_9BACT</name>
<keyword evidence="7" id="KW-1185">Reference proteome</keyword>
<proteinExistence type="inferred from homology"/>
<comment type="similarity">
    <text evidence="2">Belongs to the KHG/KDPG aldolase family.</text>
</comment>
<dbReference type="RefSeq" id="WP_196281259.1">
    <property type="nucleotide sequence ID" value="NZ_JADQDQ010000002.1"/>
</dbReference>
<organism evidence="6 7">
    <name type="scientific">Hymenobacter jeongseonensis</name>
    <dbReference type="NCBI Taxonomy" id="2791027"/>
    <lineage>
        <taxon>Bacteria</taxon>
        <taxon>Pseudomonadati</taxon>
        <taxon>Bacteroidota</taxon>
        <taxon>Cytophagia</taxon>
        <taxon>Cytophagales</taxon>
        <taxon>Hymenobacteraceae</taxon>
        <taxon>Hymenobacter</taxon>
    </lineage>
</organism>
<evidence type="ECO:0000256" key="1">
    <source>
        <dbReference type="ARBA" id="ARBA00004761"/>
    </source>
</evidence>
<dbReference type="Pfam" id="PF01081">
    <property type="entry name" value="Aldolase"/>
    <property type="match status" value="1"/>
</dbReference>
<comment type="subunit">
    <text evidence="3">Homotrimer.</text>
</comment>
<evidence type="ECO:0000313" key="7">
    <source>
        <dbReference type="Proteomes" id="UP000597617"/>
    </source>
</evidence>
<dbReference type="PANTHER" id="PTHR30246">
    <property type="entry name" value="2-KETO-3-DEOXY-6-PHOSPHOGLUCONATE ALDOLASE"/>
    <property type="match status" value="1"/>
</dbReference>
<dbReference type="CDD" id="cd00452">
    <property type="entry name" value="KDPG_aldolase"/>
    <property type="match status" value="1"/>
</dbReference>
<evidence type="ECO:0000256" key="2">
    <source>
        <dbReference type="ARBA" id="ARBA00006906"/>
    </source>
</evidence>
<sequence>MTALAHILEHKLVAIVRGANPQDVLKIAQALHEGGVRTMEITLNSPGALAAIEEISSAMTGKVLVGAGTVLDPETARAALLAGAQYIISPTLNKKTIRMTKRYGAVSIPGAFTATEILAAYEFGGDIIKVFPASVGATYFKDIAGPLPFIPLMPTGGVSLNNIQDFQKAGAVAFGLGSALVDTSQPVTDDYLQQLTARAEQFVQAVAPPLTVAP</sequence>
<comment type="caution">
    <text evidence="6">The sequence shown here is derived from an EMBL/GenBank/DDBJ whole genome shotgun (WGS) entry which is preliminary data.</text>
</comment>
<dbReference type="InterPro" id="IPR000887">
    <property type="entry name" value="Aldlse_KDPG_KHG"/>
</dbReference>
<keyword evidence="4" id="KW-0456">Lyase</keyword>
<reference evidence="6 7" key="1">
    <citation type="submission" date="2020-11" db="EMBL/GenBank/DDBJ databases">
        <authorList>
            <person name="Kim M.K."/>
        </authorList>
    </citation>
    <scope>NUCLEOTIDE SEQUENCE [LARGE SCALE GENOMIC DNA]</scope>
    <source>
        <strain evidence="6 7">BT683</strain>
    </source>
</reference>
<gene>
    <name evidence="6" type="ORF">I2I05_05710</name>
</gene>
<keyword evidence="5" id="KW-0119">Carbohydrate metabolism</keyword>
<dbReference type="PANTHER" id="PTHR30246:SF1">
    <property type="entry name" value="2-DEHYDRO-3-DEOXY-6-PHOSPHOGALACTONATE ALDOLASE-RELATED"/>
    <property type="match status" value="1"/>
</dbReference>
<evidence type="ECO:0000313" key="6">
    <source>
        <dbReference type="EMBL" id="MBF9236886.1"/>
    </source>
</evidence>
<dbReference type="Proteomes" id="UP000597617">
    <property type="component" value="Unassembled WGS sequence"/>
</dbReference>
<dbReference type="EMBL" id="JADQDQ010000002">
    <property type="protein sequence ID" value="MBF9236886.1"/>
    <property type="molecule type" value="Genomic_DNA"/>
</dbReference>
<dbReference type="NCBIfam" id="TIGR01182">
    <property type="entry name" value="eda"/>
    <property type="match status" value="1"/>
</dbReference>
<dbReference type="SUPFAM" id="SSF51569">
    <property type="entry name" value="Aldolase"/>
    <property type="match status" value="1"/>
</dbReference>
<dbReference type="Gene3D" id="3.20.20.70">
    <property type="entry name" value="Aldolase class I"/>
    <property type="match status" value="1"/>
</dbReference>
<evidence type="ECO:0000256" key="3">
    <source>
        <dbReference type="ARBA" id="ARBA00011233"/>
    </source>
</evidence>
<dbReference type="InterPro" id="IPR013785">
    <property type="entry name" value="Aldolase_TIM"/>
</dbReference>
<accession>A0ABS0IEV1</accession>
<evidence type="ECO:0000256" key="4">
    <source>
        <dbReference type="ARBA" id="ARBA00023239"/>
    </source>
</evidence>
<comment type="pathway">
    <text evidence="1">Carbohydrate acid metabolism.</text>
</comment>
<protein>
    <submittedName>
        <fullName evidence="6">Bifunctional 4-hydroxy-2-oxoglutarate aldolase/2-dehydro-3-deoxy-phosphogluconate aldolase</fullName>
    </submittedName>
</protein>